<dbReference type="EMBL" id="LVVY01000100">
    <property type="protein sequence ID" value="OAM76032.1"/>
    <property type="molecule type" value="Genomic_DNA"/>
</dbReference>
<proteinExistence type="predicted"/>
<comment type="caution">
    <text evidence="1">The sequence shown here is derived from an EMBL/GenBank/DDBJ whole genome shotgun (WGS) entry which is preliminary data.</text>
</comment>
<organism evidence="1 2">
    <name type="scientific">Devosia elaeis</name>
    <dbReference type="NCBI Taxonomy" id="1770058"/>
    <lineage>
        <taxon>Bacteria</taxon>
        <taxon>Pseudomonadati</taxon>
        <taxon>Pseudomonadota</taxon>
        <taxon>Alphaproteobacteria</taxon>
        <taxon>Hyphomicrobiales</taxon>
        <taxon>Devosiaceae</taxon>
        <taxon>Devosia</taxon>
    </lineage>
</organism>
<keyword evidence="2" id="KW-1185">Reference proteome</keyword>
<evidence type="ECO:0000313" key="1">
    <source>
        <dbReference type="EMBL" id="OAM76032.1"/>
    </source>
</evidence>
<reference evidence="1 2" key="1">
    <citation type="submission" date="2016-03" db="EMBL/GenBank/DDBJ databases">
        <title>Genome sequencing of Devosia sp. S37.</title>
        <authorList>
            <person name="Mohd Nor M."/>
        </authorList>
    </citation>
    <scope>NUCLEOTIDE SEQUENCE [LARGE SCALE GENOMIC DNA]</scope>
    <source>
        <strain evidence="1 2">S37</strain>
    </source>
</reference>
<name>A0A178HT45_9HYPH</name>
<sequence length="63" mass="6837">MGEIGIIVRMPVVIDAEPSLGLEQFDAADGMEIRPVSSFGNFYKLICHDASSERLTPPSPHPP</sequence>
<accession>A0A178HT45</accession>
<dbReference type="AlphaFoldDB" id="A0A178HT45"/>
<evidence type="ECO:0000313" key="2">
    <source>
        <dbReference type="Proteomes" id="UP000078389"/>
    </source>
</evidence>
<dbReference type="STRING" id="1770058.A3840_13670"/>
<gene>
    <name evidence="1" type="ORF">A3840_13670</name>
</gene>
<dbReference type="Proteomes" id="UP000078389">
    <property type="component" value="Unassembled WGS sequence"/>
</dbReference>
<protein>
    <submittedName>
        <fullName evidence="1">Uncharacterized protein</fullName>
    </submittedName>
</protein>